<dbReference type="Gene3D" id="2.60.120.10">
    <property type="entry name" value="Jelly Rolls"/>
    <property type="match status" value="1"/>
</dbReference>
<reference evidence="1 2" key="1">
    <citation type="journal article" date="2014" name="Int. J. Syst. Evol. Microbiol.">
        <title>Listeria floridensis sp. nov., Listeria aquatica sp. nov., Listeria cornellensis sp. nov., Listeria riparia sp. nov. and Listeria grandensis sp. nov., from agricultural and natural environments.</title>
        <authorList>
            <person name="den Bakker H.C."/>
            <person name="Warchocki S."/>
            <person name="Wright E.M."/>
            <person name="Allred A.F."/>
            <person name="Ahlstrom C."/>
            <person name="Manuel C.S."/>
            <person name="Stasiewicz M.J."/>
            <person name="Burrell A."/>
            <person name="Roof S."/>
            <person name="Strawn L."/>
            <person name="Fortes E.D."/>
            <person name="Nightingale K.K."/>
            <person name="Kephart D."/>
            <person name="Wiedmann M."/>
        </authorList>
    </citation>
    <scope>NUCLEOTIDE SEQUENCE [LARGE SCALE GENOMIC DNA]</scope>
    <source>
        <strain evidence="1 2">FSL S10-1187</strain>
    </source>
</reference>
<dbReference type="InterPro" id="IPR014710">
    <property type="entry name" value="RmlC-like_jellyroll"/>
</dbReference>
<organism evidence="1 2">
    <name type="scientific">Listeria floridensis FSL S10-1187</name>
    <dbReference type="NCBI Taxonomy" id="1265817"/>
    <lineage>
        <taxon>Bacteria</taxon>
        <taxon>Bacillati</taxon>
        <taxon>Bacillota</taxon>
        <taxon>Bacilli</taxon>
        <taxon>Bacillales</taxon>
        <taxon>Listeriaceae</taxon>
        <taxon>Listeria</taxon>
    </lineage>
</organism>
<dbReference type="RefSeq" id="WP_051993504.1">
    <property type="nucleotide sequence ID" value="NZ_AODF01000007.1"/>
</dbReference>
<protein>
    <recommendedName>
        <fullName evidence="3">HutD family protein</fullName>
    </recommendedName>
</protein>
<name>A0ABP3B1G3_9LIST</name>
<gene>
    <name evidence="1" type="ORF">MFLO_04470</name>
</gene>
<dbReference type="EMBL" id="AODF01000007">
    <property type="protein sequence ID" value="EUJ33161.1"/>
    <property type="molecule type" value="Genomic_DNA"/>
</dbReference>
<dbReference type="PANTHER" id="PTHR37943">
    <property type="entry name" value="PROTEIN VES"/>
    <property type="match status" value="1"/>
</dbReference>
<keyword evidence="2" id="KW-1185">Reference proteome</keyword>
<dbReference type="InterPro" id="IPR010282">
    <property type="entry name" value="Uncharacterised_HutD/Ves"/>
</dbReference>
<evidence type="ECO:0008006" key="3">
    <source>
        <dbReference type="Google" id="ProtNLM"/>
    </source>
</evidence>
<comment type="caution">
    <text evidence="1">The sequence shown here is derived from an EMBL/GenBank/DDBJ whole genome shotgun (WGS) entry which is preliminary data.</text>
</comment>
<dbReference type="Proteomes" id="UP000019249">
    <property type="component" value="Unassembled WGS sequence"/>
</dbReference>
<dbReference type="InterPro" id="IPR011051">
    <property type="entry name" value="RmlC_Cupin_sf"/>
</dbReference>
<sequence length="197" mass="22112">MEKMIKRKSDYKKSIWTGGTTTELLIWPETALYEARDFAYRISTATVSLPKSTFTSLPSYERKLLILDGEIELQHEADGKMRQERLAKFSQDSFGGSEITTSYGQCIDFNIIYTPAYTATLSLVDSEGKYQLSQTADYFYYALAEEILVHFPSEETVKLQKGDSLFLSGISGAAKLFFTSTYSSSGNIAVEAKMTQL</sequence>
<dbReference type="SUPFAM" id="SSF51182">
    <property type="entry name" value="RmlC-like cupins"/>
    <property type="match status" value="1"/>
</dbReference>
<accession>A0ABP3B1G3</accession>
<evidence type="ECO:0000313" key="1">
    <source>
        <dbReference type="EMBL" id="EUJ33161.1"/>
    </source>
</evidence>
<dbReference type="Pfam" id="PF05962">
    <property type="entry name" value="HutD"/>
    <property type="match status" value="1"/>
</dbReference>
<evidence type="ECO:0000313" key="2">
    <source>
        <dbReference type="Proteomes" id="UP000019249"/>
    </source>
</evidence>
<dbReference type="PANTHER" id="PTHR37943:SF1">
    <property type="entry name" value="PROTEIN VES"/>
    <property type="match status" value="1"/>
</dbReference>
<proteinExistence type="predicted"/>